<comment type="caution">
    <text evidence="1">The sequence shown here is derived from an EMBL/GenBank/DDBJ whole genome shotgun (WGS) entry which is preliminary data.</text>
</comment>
<dbReference type="EMBL" id="JABERL010000035">
    <property type="protein sequence ID" value="NNH78475.1"/>
    <property type="molecule type" value="Genomic_DNA"/>
</dbReference>
<accession>A0A7Y2RGT7</accession>
<dbReference type="Proteomes" id="UP000569202">
    <property type="component" value="Unassembled WGS sequence"/>
</dbReference>
<sequence length="56" mass="6863">MKRLNDFKIIERKPRLTVKVLPIQFSDDEATRRIVLHHAKRVIRQHREELQKLAYK</sequence>
<gene>
    <name evidence="1" type="ORF">HLH17_12500</name>
</gene>
<protein>
    <submittedName>
        <fullName evidence="1">Uncharacterized protein</fullName>
    </submittedName>
</protein>
<proteinExistence type="predicted"/>
<dbReference type="RefSeq" id="WP_171540843.1">
    <property type="nucleotide sequence ID" value="NZ_JABERL010000035.1"/>
</dbReference>
<evidence type="ECO:0000313" key="1">
    <source>
        <dbReference type="EMBL" id="NNH78475.1"/>
    </source>
</evidence>
<organism evidence="1 2">
    <name type="scientific">Acinetobacter terrae</name>
    <dbReference type="NCBI Taxonomy" id="2731247"/>
    <lineage>
        <taxon>Bacteria</taxon>
        <taxon>Pseudomonadati</taxon>
        <taxon>Pseudomonadota</taxon>
        <taxon>Gammaproteobacteria</taxon>
        <taxon>Moraxellales</taxon>
        <taxon>Moraxellaceae</taxon>
        <taxon>Acinetobacter</taxon>
        <taxon>Acinetobacter Taxon 24</taxon>
    </lineage>
</organism>
<reference evidence="1 2" key="1">
    <citation type="submission" date="2020-04" db="EMBL/GenBank/DDBJ databases">
        <title>Acinetobacter Taxon 24.</title>
        <authorList>
            <person name="Nemec A."/>
            <person name="Radolfova-Krizova L."/>
            <person name="Higgins P.G."/>
            <person name="Spanelova P."/>
        </authorList>
    </citation>
    <scope>NUCLEOTIDE SEQUENCE [LARGE SCALE GENOMIC DNA]</scope>
    <source>
        <strain evidence="1 2">ANC 5380</strain>
    </source>
</reference>
<name>A0A7Y2RGT7_9GAMM</name>
<dbReference type="AlphaFoldDB" id="A0A7Y2RGT7"/>
<evidence type="ECO:0000313" key="2">
    <source>
        <dbReference type="Proteomes" id="UP000569202"/>
    </source>
</evidence>